<name>A0A8H7ZZZ1_9FUNG</name>
<reference evidence="2 3" key="1">
    <citation type="journal article" name="Sci. Rep.">
        <title>Genome-scale phylogenetic analyses confirm Olpidium as the closest living zoosporic fungus to the non-flagellated, terrestrial fungi.</title>
        <authorList>
            <person name="Chang Y."/>
            <person name="Rochon D."/>
            <person name="Sekimoto S."/>
            <person name="Wang Y."/>
            <person name="Chovatia M."/>
            <person name="Sandor L."/>
            <person name="Salamov A."/>
            <person name="Grigoriev I.V."/>
            <person name="Stajich J.E."/>
            <person name="Spatafora J.W."/>
        </authorList>
    </citation>
    <scope>NUCLEOTIDE SEQUENCE [LARGE SCALE GENOMIC DNA]</scope>
    <source>
        <strain evidence="2">S191</strain>
    </source>
</reference>
<feature type="region of interest" description="Disordered" evidence="1">
    <location>
        <begin position="154"/>
        <end position="192"/>
    </location>
</feature>
<feature type="region of interest" description="Disordered" evidence="1">
    <location>
        <begin position="246"/>
        <end position="280"/>
    </location>
</feature>
<evidence type="ECO:0000256" key="1">
    <source>
        <dbReference type="SAM" id="MobiDB-lite"/>
    </source>
</evidence>
<protein>
    <submittedName>
        <fullName evidence="2">Uncharacterized protein</fullName>
    </submittedName>
</protein>
<gene>
    <name evidence="2" type="ORF">BJ554DRAFT_5275</name>
</gene>
<dbReference type="EMBL" id="JAEFCI010002184">
    <property type="protein sequence ID" value="KAG5462405.1"/>
    <property type="molecule type" value="Genomic_DNA"/>
</dbReference>
<evidence type="ECO:0000313" key="2">
    <source>
        <dbReference type="EMBL" id="KAG5462405.1"/>
    </source>
</evidence>
<accession>A0A8H7ZZZ1</accession>
<organism evidence="2 3">
    <name type="scientific">Olpidium bornovanus</name>
    <dbReference type="NCBI Taxonomy" id="278681"/>
    <lineage>
        <taxon>Eukaryota</taxon>
        <taxon>Fungi</taxon>
        <taxon>Fungi incertae sedis</taxon>
        <taxon>Olpidiomycota</taxon>
        <taxon>Olpidiomycotina</taxon>
        <taxon>Olpidiomycetes</taxon>
        <taxon>Olpidiales</taxon>
        <taxon>Olpidiaceae</taxon>
        <taxon>Olpidium</taxon>
    </lineage>
</organism>
<dbReference type="AlphaFoldDB" id="A0A8H7ZZZ1"/>
<keyword evidence="3" id="KW-1185">Reference proteome</keyword>
<proteinExistence type="predicted"/>
<feature type="compositionally biased region" description="Basic residues" evidence="1">
    <location>
        <begin position="255"/>
        <end position="264"/>
    </location>
</feature>
<feature type="compositionally biased region" description="Low complexity" evidence="1">
    <location>
        <begin position="177"/>
        <end position="191"/>
    </location>
</feature>
<comment type="caution">
    <text evidence="2">The sequence shown here is derived from an EMBL/GenBank/DDBJ whole genome shotgun (WGS) entry which is preliminary data.</text>
</comment>
<sequence length="280" mass="29785">MPWREEKTRRAFGRHIWIALAGRFADERAHVRGVWTLVSSLTVLRPSPFPPSPLQPGRDAAYLMRNLEAPNEVSLQTALAALCMYFVTPKSMNESEIGASTGMSGHILGLTRPAAAESWAMHAPPRFVHAGAEESLAAVGRLARVSYLGVREERDEMRDGEMTGWLTDGRSDGAGGRQLAAGGRNSAGNASERQLADHGLTATEPKTGAVSPLSDAWPSLGRSGYAQNSQLSPGFAHVADGILAGGAGRDGAGRGGRRWRRGPHPAREPAAAPETQAIIL</sequence>
<evidence type="ECO:0000313" key="3">
    <source>
        <dbReference type="Proteomes" id="UP000673691"/>
    </source>
</evidence>
<dbReference type="Proteomes" id="UP000673691">
    <property type="component" value="Unassembled WGS sequence"/>
</dbReference>